<name>E9HFK4_DAPPU</name>
<dbReference type="HOGENOM" id="CLU_173535_0_0_1"/>
<protein>
    <submittedName>
        <fullName evidence="2">Uncharacterized protein</fullName>
    </submittedName>
</protein>
<dbReference type="KEGG" id="dpx:DAPPUDRAFT_329070"/>
<accession>E9HFK4</accession>
<organism evidence="2 3">
    <name type="scientific">Daphnia pulex</name>
    <name type="common">Water flea</name>
    <dbReference type="NCBI Taxonomy" id="6669"/>
    <lineage>
        <taxon>Eukaryota</taxon>
        <taxon>Metazoa</taxon>
        <taxon>Ecdysozoa</taxon>
        <taxon>Arthropoda</taxon>
        <taxon>Crustacea</taxon>
        <taxon>Branchiopoda</taxon>
        <taxon>Diplostraca</taxon>
        <taxon>Cladocera</taxon>
        <taxon>Anomopoda</taxon>
        <taxon>Daphniidae</taxon>
        <taxon>Daphnia</taxon>
    </lineage>
</organism>
<keyword evidence="3" id="KW-1185">Reference proteome</keyword>
<sequence>MPPLEDIPAKWNGKTNWVPKLDDDEDSDDSAWKIWSWDCEPEEEVRNMGEACEEEEEGLGQAIGGEEEAGIENIVEQNEEGGEFKLK</sequence>
<evidence type="ECO:0000256" key="1">
    <source>
        <dbReference type="SAM" id="MobiDB-lite"/>
    </source>
</evidence>
<dbReference type="AlphaFoldDB" id="E9HFK4"/>
<reference evidence="2 3" key="1">
    <citation type="journal article" date="2011" name="Science">
        <title>The ecoresponsive genome of Daphnia pulex.</title>
        <authorList>
            <person name="Colbourne J.K."/>
            <person name="Pfrender M.E."/>
            <person name="Gilbert D."/>
            <person name="Thomas W.K."/>
            <person name="Tucker A."/>
            <person name="Oakley T.H."/>
            <person name="Tokishita S."/>
            <person name="Aerts A."/>
            <person name="Arnold G.J."/>
            <person name="Basu M.K."/>
            <person name="Bauer D.J."/>
            <person name="Caceres C.E."/>
            <person name="Carmel L."/>
            <person name="Casola C."/>
            <person name="Choi J.H."/>
            <person name="Detter J.C."/>
            <person name="Dong Q."/>
            <person name="Dusheyko S."/>
            <person name="Eads B.D."/>
            <person name="Frohlich T."/>
            <person name="Geiler-Samerotte K.A."/>
            <person name="Gerlach D."/>
            <person name="Hatcher P."/>
            <person name="Jogdeo S."/>
            <person name="Krijgsveld J."/>
            <person name="Kriventseva E.V."/>
            <person name="Kultz D."/>
            <person name="Laforsch C."/>
            <person name="Lindquist E."/>
            <person name="Lopez J."/>
            <person name="Manak J.R."/>
            <person name="Muller J."/>
            <person name="Pangilinan J."/>
            <person name="Patwardhan R.P."/>
            <person name="Pitluck S."/>
            <person name="Pritham E.J."/>
            <person name="Rechtsteiner A."/>
            <person name="Rho M."/>
            <person name="Rogozin I.B."/>
            <person name="Sakarya O."/>
            <person name="Salamov A."/>
            <person name="Schaack S."/>
            <person name="Shapiro H."/>
            <person name="Shiga Y."/>
            <person name="Skalitzky C."/>
            <person name="Smith Z."/>
            <person name="Souvorov A."/>
            <person name="Sung W."/>
            <person name="Tang Z."/>
            <person name="Tsuchiya D."/>
            <person name="Tu H."/>
            <person name="Vos H."/>
            <person name="Wang M."/>
            <person name="Wolf Y.I."/>
            <person name="Yamagata H."/>
            <person name="Yamada T."/>
            <person name="Ye Y."/>
            <person name="Shaw J.R."/>
            <person name="Andrews J."/>
            <person name="Crease T.J."/>
            <person name="Tang H."/>
            <person name="Lucas S.M."/>
            <person name="Robertson H.M."/>
            <person name="Bork P."/>
            <person name="Koonin E.V."/>
            <person name="Zdobnov E.M."/>
            <person name="Grigoriev I.V."/>
            <person name="Lynch M."/>
            <person name="Boore J.L."/>
        </authorList>
    </citation>
    <scope>NUCLEOTIDE SEQUENCE [LARGE SCALE GENOMIC DNA]</scope>
</reference>
<evidence type="ECO:0000313" key="3">
    <source>
        <dbReference type="Proteomes" id="UP000000305"/>
    </source>
</evidence>
<proteinExistence type="predicted"/>
<dbReference type="InParanoid" id="E9HFK4"/>
<dbReference type="Proteomes" id="UP000000305">
    <property type="component" value="Unassembled WGS sequence"/>
</dbReference>
<feature type="region of interest" description="Disordered" evidence="1">
    <location>
        <begin position="1"/>
        <end position="28"/>
    </location>
</feature>
<dbReference type="EMBL" id="GL732636">
    <property type="protein sequence ID" value="EFX69447.1"/>
    <property type="molecule type" value="Genomic_DNA"/>
</dbReference>
<gene>
    <name evidence="2" type="ORF">DAPPUDRAFT_329070</name>
</gene>
<evidence type="ECO:0000313" key="2">
    <source>
        <dbReference type="EMBL" id="EFX69447.1"/>
    </source>
</evidence>
<feature type="region of interest" description="Disordered" evidence="1">
    <location>
        <begin position="47"/>
        <end position="69"/>
    </location>
</feature>